<sequence>MGLYNRLFFLFFVSFFVAEVVVATTTMADGKSGKLGLRPGFIYTRNRGRCTPQFWSSRRESWPKMIPQTSSVSKVFGSRALERFKYDLTLLEATQRNDDGNNAFSRLLKQSTAALLNSYNRKGYPYSSWEVKTLLIQALVSEEAAALQAQPIKKATIRLNSTLAAVLNRKTKKRVISLSSVLHPHKLHKHHNHKLKFSPVYVDDLFTTESISVQASTAAAARGKVIEKPPESSTAAAAAMTVYVPPKGDSGQTLMEVPQLQGVDERAEEFIAKFKEDMRLQRQKSFGEYQEMLARGL</sequence>
<reference evidence="2" key="1">
    <citation type="journal article" date="2023" name="Plant J.">
        <title>The genome of the king protea, Protea cynaroides.</title>
        <authorList>
            <person name="Chang J."/>
            <person name="Duong T.A."/>
            <person name="Schoeman C."/>
            <person name="Ma X."/>
            <person name="Roodt D."/>
            <person name="Barker N."/>
            <person name="Li Z."/>
            <person name="Van de Peer Y."/>
            <person name="Mizrachi E."/>
        </authorList>
    </citation>
    <scope>NUCLEOTIDE SEQUENCE</scope>
    <source>
        <tissue evidence="2">Young leaves</tissue>
    </source>
</reference>
<dbReference type="PANTHER" id="PTHR33210:SF16">
    <property type="entry name" value="OS04G0517000 PROTEIN"/>
    <property type="match status" value="1"/>
</dbReference>
<dbReference type="OrthoDB" id="1939167at2759"/>
<dbReference type="AlphaFoldDB" id="A0A9Q0GYI1"/>
<dbReference type="PANTHER" id="PTHR33210">
    <property type="entry name" value="PROTODERMAL FACTOR 1"/>
    <property type="match status" value="1"/>
</dbReference>
<keyword evidence="1" id="KW-0732">Signal</keyword>
<name>A0A9Q0GYI1_9MAGN</name>
<dbReference type="Pfam" id="PF05553">
    <property type="entry name" value="DUF761"/>
    <property type="match status" value="1"/>
</dbReference>
<evidence type="ECO:0000256" key="1">
    <source>
        <dbReference type="SAM" id="SignalP"/>
    </source>
</evidence>
<feature type="signal peptide" evidence="1">
    <location>
        <begin position="1"/>
        <end position="23"/>
    </location>
</feature>
<feature type="chain" id="PRO_5040481410" evidence="1">
    <location>
        <begin position="24"/>
        <end position="297"/>
    </location>
</feature>
<keyword evidence="3" id="KW-1185">Reference proteome</keyword>
<comment type="caution">
    <text evidence="2">The sequence shown here is derived from an EMBL/GenBank/DDBJ whole genome shotgun (WGS) entry which is preliminary data.</text>
</comment>
<evidence type="ECO:0000313" key="2">
    <source>
        <dbReference type="EMBL" id="KAJ4955331.1"/>
    </source>
</evidence>
<dbReference type="EMBL" id="JAMYWD010000011">
    <property type="protein sequence ID" value="KAJ4955331.1"/>
    <property type="molecule type" value="Genomic_DNA"/>
</dbReference>
<gene>
    <name evidence="2" type="ORF">NE237_012114</name>
</gene>
<proteinExistence type="predicted"/>
<evidence type="ECO:0000313" key="3">
    <source>
        <dbReference type="Proteomes" id="UP001141806"/>
    </source>
</evidence>
<dbReference type="Proteomes" id="UP001141806">
    <property type="component" value="Unassembled WGS sequence"/>
</dbReference>
<accession>A0A9Q0GYI1</accession>
<organism evidence="2 3">
    <name type="scientific">Protea cynaroides</name>
    <dbReference type="NCBI Taxonomy" id="273540"/>
    <lineage>
        <taxon>Eukaryota</taxon>
        <taxon>Viridiplantae</taxon>
        <taxon>Streptophyta</taxon>
        <taxon>Embryophyta</taxon>
        <taxon>Tracheophyta</taxon>
        <taxon>Spermatophyta</taxon>
        <taxon>Magnoliopsida</taxon>
        <taxon>Proteales</taxon>
        <taxon>Proteaceae</taxon>
        <taxon>Protea</taxon>
    </lineage>
</organism>
<protein>
    <submittedName>
        <fullName evidence="2">Uncharacterized protein</fullName>
    </submittedName>
</protein>
<dbReference type="InterPro" id="IPR008480">
    <property type="entry name" value="DUF761_pln"/>
</dbReference>
<dbReference type="InterPro" id="IPR039923">
    <property type="entry name" value="Protodermal_1"/>
</dbReference>